<gene>
    <name evidence="2" type="ORF">K435DRAFT_578699</name>
    <name evidence="1" type="ORF">K435DRAFT_612881</name>
</gene>
<organism evidence="1 3">
    <name type="scientific">Dendrothele bispora (strain CBS 962.96)</name>
    <dbReference type="NCBI Taxonomy" id="1314807"/>
    <lineage>
        <taxon>Eukaryota</taxon>
        <taxon>Fungi</taxon>
        <taxon>Dikarya</taxon>
        <taxon>Basidiomycota</taxon>
        <taxon>Agaricomycotina</taxon>
        <taxon>Agaricomycetes</taxon>
        <taxon>Agaricomycetidae</taxon>
        <taxon>Agaricales</taxon>
        <taxon>Agaricales incertae sedis</taxon>
        <taxon>Dendrothele</taxon>
    </lineage>
</organism>
<accession>A0A4S8LBJ7</accession>
<sequence length="61" mass="6761">GFPQFFPSLLAYIRSVSPTLPIQPVILHSLLICIIAGRKHLILRTSEEDIHLVVKLAAKVS</sequence>
<keyword evidence="3" id="KW-1185">Reference proteome</keyword>
<dbReference type="OrthoDB" id="5582146at2759"/>
<evidence type="ECO:0000313" key="3">
    <source>
        <dbReference type="Proteomes" id="UP000297245"/>
    </source>
</evidence>
<protein>
    <submittedName>
        <fullName evidence="1">Uncharacterized protein</fullName>
    </submittedName>
</protein>
<reference evidence="1 3" key="1">
    <citation type="journal article" date="2019" name="Nat. Ecol. Evol.">
        <title>Megaphylogeny resolves global patterns of mushroom evolution.</title>
        <authorList>
            <person name="Varga T."/>
            <person name="Krizsan K."/>
            <person name="Foldi C."/>
            <person name="Dima B."/>
            <person name="Sanchez-Garcia M."/>
            <person name="Sanchez-Ramirez S."/>
            <person name="Szollosi G.J."/>
            <person name="Szarkandi J.G."/>
            <person name="Papp V."/>
            <person name="Albert L."/>
            <person name="Andreopoulos W."/>
            <person name="Angelini C."/>
            <person name="Antonin V."/>
            <person name="Barry K.W."/>
            <person name="Bougher N.L."/>
            <person name="Buchanan P."/>
            <person name="Buyck B."/>
            <person name="Bense V."/>
            <person name="Catcheside P."/>
            <person name="Chovatia M."/>
            <person name="Cooper J."/>
            <person name="Damon W."/>
            <person name="Desjardin D."/>
            <person name="Finy P."/>
            <person name="Geml J."/>
            <person name="Haridas S."/>
            <person name="Hughes K."/>
            <person name="Justo A."/>
            <person name="Karasinski D."/>
            <person name="Kautmanova I."/>
            <person name="Kiss B."/>
            <person name="Kocsube S."/>
            <person name="Kotiranta H."/>
            <person name="LaButti K.M."/>
            <person name="Lechner B.E."/>
            <person name="Liimatainen K."/>
            <person name="Lipzen A."/>
            <person name="Lukacs Z."/>
            <person name="Mihaltcheva S."/>
            <person name="Morgado L.N."/>
            <person name="Niskanen T."/>
            <person name="Noordeloos M.E."/>
            <person name="Ohm R.A."/>
            <person name="Ortiz-Santana B."/>
            <person name="Ovrebo C."/>
            <person name="Racz N."/>
            <person name="Riley R."/>
            <person name="Savchenko A."/>
            <person name="Shiryaev A."/>
            <person name="Soop K."/>
            <person name="Spirin V."/>
            <person name="Szebenyi C."/>
            <person name="Tomsovsky M."/>
            <person name="Tulloss R.E."/>
            <person name="Uehling J."/>
            <person name="Grigoriev I.V."/>
            <person name="Vagvolgyi C."/>
            <person name="Papp T."/>
            <person name="Martin F.M."/>
            <person name="Miettinen O."/>
            <person name="Hibbett D.S."/>
            <person name="Nagy L.G."/>
        </authorList>
    </citation>
    <scope>NUCLEOTIDE SEQUENCE [LARGE SCALE GENOMIC DNA]</scope>
    <source>
        <strain evidence="1 3">CBS 962.96</strain>
    </source>
</reference>
<evidence type="ECO:0000313" key="1">
    <source>
        <dbReference type="EMBL" id="THU85688.1"/>
    </source>
</evidence>
<feature type="non-terminal residue" evidence="1">
    <location>
        <position position="61"/>
    </location>
</feature>
<dbReference type="Proteomes" id="UP000297245">
    <property type="component" value="Unassembled WGS sequence"/>
</dbReference>
<dbReference type="EMBL" id="ML179534">
    <property type="protein sequence ID" value="THU85688.1"/>
    <property type="molecule type" value="Genomic_DNA"/>
</dbReference>
<evidence type="ECO:0000313" key="2">
    <source>
        <dbReference type="EMBL" id="THU94146.1"/>
    </source>
</evidence>
<dbReference type="AlphaFoldDB" id="A0A4S8LBJ7"/>
<dbReference type="EMBL" id="ML179230">
    <property type="protein sequence ID" value="THU94146.1"/>
    <property type="molecule type" value="Genomic_DNA"/>
</dbReference>
<feature type="non-terminal residue" evidence="1">
    <location>
        <position position="1"/>
    </location>
</feature>
<proteinExistence type="predicted"/>
<name>A0A4S8LBJ7_DENBC</name>